<proteinExistence type="predicted"/>
<dbReference type="OrthoDB" id="361580at2"/>
<dbReference type="GO" id="GO:0004190">
    <property type="term" value="F:aspartic-type endopeptidase activity"/>
    <property type="evidence" value="ECO:0007669"/>
    <property type="project" value="InterPro"/>
</dbReference>
<dbReference type="SUPFAM" id="SSF69917">
    <property type="entry name" value="OMPT-like"/>
    <property type="match status" value="1"/>
</dbReference>
<sequence length="306" mass="35404">MKKKSFIVILFYLILVFSCFSETSFSFGGSFGASFEKNGEYVYSYSGKGVVSYLDWQCLPLYKIGLISDVSFDNFKIKTGFTYGLPIKCGKMYDSDWGTHGVKNTYSISNNYAIQNFDFNFSLSYRINIWKLFLIPELSFDYYYDSFQSGDGEGWYGSETYSKTGEEVSWDSPNARHYSKISRIDLKRNSFFIFFGIGAIIPLNNKFEIGLGTFISPYSYFYNSDYHYDDNGTNRDFYLNSVQKAYFTRFKEIICLEYKPTQLLCIDLETSFIFGGIEKGLLEGYEQYAGTDVLKINIKLSTKMKF</sequence>
<organism evidence="1 2">
    <name type="scientific">Treponema bryantii</name>
    <dbReference type="NCBI Taxonomy" id="163"/>
    <lineage>
        <taxon>Bacteria</taxon>
        <taxon>Pseudomonadati</taxon>
        <taxon>Spirochaetota</taxon>
        <taxon>Spirochaetia</taxon>
        <taxon>Spirochaetales</taxon>
        <taxon>Treponemataceae</taxon>
        <taxon>Treponema</taxon>
    </lineage>
</organism>
<reference evidence="1 2" key="1">
    <citation type="submission" date="2016-10" db="EMBL/GenBank/DDBJ databases">
        <authorList>
            <person name="de Groot N.N."/>
        </authorList>
    </citation>
    <scope>NUCLEOTIDE SEQUENCE [LARGE SCALE GENOMIC DNA]</scope>
    <source>
        <strain evidence="1 2">B25</strain>
    </source>
</reference>
<evidence type="ECO:0000313" key="2">
    <source>
        <dbReference type="Proteomes" id="UP000182360"/>
    </source>
</evidence>
<accession>A0A1H9FEG3</accession>
<gene>
    <name evidence="1" type="ORF">SAMN04487977_1049</name>
</gene>
<dbReference type="AlphaFoldDB" id="A0A1H9FEG3"/>
<dbReference type="Proteomes" id="UP000182360">
    <property type="component" value="Unassembled WGS sequence"/>
</dbReference>
<dbReference type="Gene3D" id="2.40.128.90">
    <property type="entry name" value="OMPT-like"/>
    <property type="match status" value="1"/>
</dbReference>
<dbReference type="EMBL" id="FOFU01000004">
    <property type="protein sequence ID" value="SEQ36330.1"/>
    <property type="molecule type" value="Genomic_DNA"/>
</dbReference>
<protein>
    <recommendedName>
        <fullName evidence="3">Outer membrane protease</fullName>
    </recommendedName>
</protein>
<evidence type="ECO:0008006" key="3">
    <source>
        <dbReference type="Google" id="ProtNLM"/>
    </source>
</evidence>
<name>A0A1H9FEG3_9SPIR</name>
<dbReference type="RefSeq" id="WP_074642751.1">
    <property type="nucleotide sequence ID" value="NZ_FOFU01000004.1"/>
</dbReference>
<keyword evidence="2" id="KW-1185">Reference proteome</keyword>
<dbReference type="InterPro" id="IPR053724">
    <property type="entry name" value="OMP_A26_sf"/>
</dbReference>
<dbReference type="PROSITE" id="PS51257">
    <property type="entry name" value="PROKAR_LIPOPROTEIN"/>
    <property type="match status" value="1"/>
</dbReference>
<evidence type="ECO:0000313" key="1">
    <source>
        <dbReference type="EMBL" id="SEQ36330.1"/>
    </source>
</evidence>
<dbReference type="InterPro" id="IPR020080">
    <property type="entry name" value="OM_adhesin/peptidase_omptin"/>
</dbReference>